<dbReference type="InterPro" id="IPR038789">
    <property type="entry name" value="LPA2-like"/>
</dbReference>
<evidence type="ECO:0000313" key="4">
    <source>
        <dbReference type="Proteomes" id="UP001190926"/>
    </source>
</evidence>
<keyword evidence="2" id="KW-0812">Transmembrane</keyword>
<dbReference type="AlphaFoldDB" id="A0AAD4IT06"/>
<keyword evidence="2" id="KW-1133">Transmembrane helix</keyword>
<feature type="transmembrane region" description="Helical" evidence="2">
    <location>
        <begin position="125"/>
        <end position="149"/>
    </location>
</feature>
<dbReference type="EMBL" id="SDAM02003212">
    <property type="protein sequence ID" value="KAH6820801.1"/>
    <property type="molecule type" value="Genomic_DNA"/>
</dbReference>
<feature type="compositionally biased region" description="Polar residues" evidence="1">
    <location>
        <begin position="41"/>
        <end position="61"/>
    </location>
</feature>
<dbReference type="PANTHER" id="PTHR37385">
    <property type="entry name" value="PROTEIN LOW PSII ACCUMULATION 2, CHLOROPLASTIC"/>
    <property type="match status" value="1"/>
</dbReference>
<reference evidence="3 4" key="1">
    <citation type="journal article" date="2021" name="Nat. Commun.">
        <title>Incipient diploidization of the medicinal plant Perilla within 10,000 years.</title>
        <authorList>
            <person name="Zhang Y."/>
            <person name="Shen Q."/>
            <person name="Leng L."/>
            <person name="Zhang D."/>
            <person name="Chen S."/>
            <person name="Shi Y."/>
            <person name="Ning Z."/>
            <person name="Chen S."/>
        </authorList>
    </citation>
    <scope>NUCLEOTIDE SEQUENCE [LARGE SCALE GENOMIC DNA]</scope>
    <source>
        <strain evidence="4">cv. PC099</strain>
    </source>
</reference>
<name>A0AAD4IT06_PERFH</name>
<gene>
    <name evidence="3" type="ORF">C2S53_018919</name>
</gene>
<dbReference type="Proteomes" id="UP001190926">
    <property type="component" value="Unassembled WGS sequence"/>
</dbReference>
<feature type="compositionally biased region" description="Basic residues" evidence="1">
    <location>
        <begin position="81"/>
        <end position="90"/>
    </location>
</feature>
<proteinExistence type="predicted"/>
<feature type="compositionally biased region" description="Low complexity" evidence="1">
    <location>
        <begin position="62"/>
        <end position="80"/>
    </location>
</feature>
<feature type="transmembrane region" description="Helical" evidence="2">
    <location>
        <begin position="161"/>
        <end position="183"/>
    </location>
</feature>
<accession>A0AAD4IT06</accession>
<evidence type="ECO:0008006" key="5">
    <source>
        <dbReference type="Google" id="ProtNLM"/>
    </source>
</evidence>
<comment type="caution">
    <text evidence="3">The sequence shown here is derived from an EMBL/GenBank/DDBJ whole genome shotgun (WGS) entry which is preliminary data.</text>
</comment>
<dbReference type="GO" id="GO:0009507">
    <property type="term" value="C:chloroplast"/>
    <property type="evidence" value="ECO:0007669"/>
    <property type="project" value="TreeGrafter"/>
</dbReference>
<keyword evidence="2" id="KW-0472">Membrane</keyword>
<organism evidence="3 4">
    <name type="scientific">Perilla frutescens var. hirtella</name>
    <name type="common">Perilla citriodora</name>
    <name type="synonym">Perilla setoyensis</name>
    <dbReference type="NCBI Taxonomy" id="608512"/>
    <lineage>
        <taxon>Eukaryota</taxon>
        <taxon>Viridiplantae</taxon>
        <taxon>Streptophyta</taxon>
        <taxon>Embryophyta</taxon>
        <taxon>Tracheophyta</taxon>
        <taxon>Spermatophyta</taxon>
        <taxon>Magnoliopsida</taxon>
        <taxon>eudicotyledons</taxon>
        <taxon>Gunneridae</taxon>
        <taxon>Pentapetalae</taxon>
        <taxon>asterids</taxon>
        <taxon>lamiids</taxon>
        <taxon>Lamiales</taxon>
        <taxon>Lamiaceae</taxon>
        <taxon>Nepetoideae</taxon>
        <taxon>Elsholtzieae</taxon>
        <taxon>Perilla</taxon>
    </lineage>
</organism>
<feature type="region of interest" description="Disordered" evidence="1">
    <location>
        <begin position="1"/>
        <end position="98"/>
    </location>
</feature>
<evidence type="ECO:0000256" key="1">
    <source>
        <dbReference type="SAM" id="MobiDB-lite"/>
    </source>
</evidence>
<keyword evidence="4" id="KW-1185">Reference proteome</keyword>
<sequence>MALILHPPSSSSSTSLTTTNKPHRLLHTSSHSKFTLFRIKFQQNSSAEETPSAPSTKKPGNSSPGSGFGATAAAPTAAPATKKKQPKGKRERATIIRREPVEKPSFAAAAEEGARAEELSRNESAFLLAWLGLGAIILLEGIALAASGFLPETWDKFFVKYLYPSFTPTVFLFIGGTVSYGVLKYFQNEKSEGEN</sequence>
<evidence type="ECO:0000313" key="3">
    <source>
        <dbReference type="EMBL" id="KAH6820801.1"/>
    </source>
</evidence>
<protein>
    <recommendedName>
        <fullName evidence="5">Protein LOW PSII ACCUMULATION 2, chloroplastic</fullName>
    </recommendedName>
</protein>
<evidence type="ECO:0000256" key="2">
    <source>
        <dbReference type="SAM" id="Phobius"/>
    </source>
</evidence>
<feature type="compositionally biased region" description="Low complexity" evidence="1">
    <location>
        <begin position="9"/>
        <end position="19"/>
    </location>
</feature>
<dbReference type="PANTHER" id="PTHR37385:SF2">
    <property type="entry name" value="PROTEIN LPA2"/>
    <property type="match status" value="1"/>
</dbReference>